<reference evidence="3" key="1">
    <citation type="journal article" date="2019" name="Sci. Rep.">
        <title>Draft genome of Tanacetum cinerariifolium, the natural source of mosquito coil.</title>
        <authorList>
            <person name="Yamashiro T."/>
            <person name="Shiraishi A."/>
            <person name="Satake H."/>
            <person name="Nakayama K."/>
        </authorList>
    </citation>
    <scope>NUCLEOTIDE SEQUENCE</scope>
</reference>
<comment type="caution">
    <text evidence="3">The sequence shown here is derived from an EMBL/GenBank/DDBJ whole genome shotgun (WGS) entry which is preliminary data.</text>
</comment>
<dbReference type="SMART" id="SM00343">
    <property type="entry name" value="ZnF_C2HC"/>
    <property type="match status" value="1"/>
</dbReference>
<gene>
    <name evidence="3" type="ORF">Tci_490512</name>
</gene>
<dbReference type="PROSITE" id="PS50158">
    <property type="entry name" value="ZF_CCHC"/>
    <property type="match status" value="1"/>
</dbReference>
<protein>
    <submittedName>
        <fullName evidence="3">Ribonuclease H-like domain-containing protein</fullName>
    </submittedName>
</protein>
<dbReference type="AlphaFoldDB" id="A0A699I8H3"/>
<sequence length="330" mass="37239">MAFVSSPSGTNEANTAYGVCTANTQASLASTQDSTASTQVSTANLSDANVYAFLDSQPNGSQLVHEDLIQIHKDDLEEMDLKWQLALLSMRTRKFFQKIGRKITINGSDTARYDKSKVECFNCHKLGHFVRECRQPKNQDSRNKNQDSSRRTVNVKETVSNAMMAIDRAGFDWSYMADDEVPTNMDLMDFSDSDIYNDKTCSKTCLKSFKTLKTQLDDLRIEFNKYEFNFSTYKRGESNTYNSKKGVGFVSYNVVPPPPTGLFSLPKLDLSNSGLEEFQQPVFEDYGPKTSNSVSEDISNKVKEYTDAPLVKELVSDDKLEKKIAFFCCY</sequence>
<feature type="domain" description="CCHC-type" evidence="2">
    <location>
        <begin position="120"/>
        <end position="135"/>
    </location>
</feature>
<dbReference type="Pfam" id="PF00098">
    <property type="entry name" value="zf-CCHC"/>
    <property type="match status" value="1"/>
</dbReference>
<evidence type="ECO:0000256" key="1">
    <source>
        <dbReference type="PROSITE-ProRule" id="PRU00047"/>
    </source>
</evidence>
<evidence type="ECO:0000259" key="2">
    <source>
        <dbReference type="PROSITE" id="PS50158"/>
    </source>
</evidence>
<dbReference type="GO" id="GO:0003676">
    <property type="term" value="F:nucleic acid binding"/>
    <property type="evidence" value="ECO:0007669"/>
    <property type="project" value="InterPro"/>
</dbReference>
<dbReference type="GO" id="GO:0008270">
    <property type="term" value="F:zinc ion binding"/>
    <property type="evidence" value="ECO:0007669"/>
    <property type="project" value="UniProtKB-KW"/>
</dbReference>
<evidence type="ECO:0000313" key="3">
    <source>
        <dbReference type="EMBL" id="GEZ18539.1"/>
    </source>
</evidence>
<keyword evidence="1" id="KW-0862">Zinc</keyword>
<keyword evidence="1" id="KW-0479">Metal-binding</keyword>
<dbReference type="SUPFAM" id="SSF57756">
    <property type="entry name" value="Retrovirus zinc finger-like domains"/>
    <property type="match status" value="1"/>
</dbReference>
<dbReference type="EMBL" id="BKCJ010249990">
    <property type="protein sequence ID" value="GEZ18539.1"/>
    <property type="molecule type" value="Genomic_DNA"/>
</dbReference>
<organism evidence="3">
    <name type="scientific">Tanacetum cinerariifolium</name>
    <name type="common">Dalmatian daisy</name>
    <name type="synonym">Chrysanthemum cinerariifolium</name>
    <dbReference type="NCBI Taxonomy" id="118510"/>
    <lineage>
        <taxon>Eukaryota</taxon>
        <taxon>Viridiplantae</taxon>
        <taxon>Streptophyta</taxon>
        <taxon>Embryophyta</taxon>
        <taxon>Tracheophyta</taxon>
        <taxon>Spermatophyta</taxon>
        <taxon>Magnoliopsida</taxon>
        <taxon>eudicotyledons</taxon>
        <taxon>Gunneridae</taxon>
        <taxon>Pentapetalae</taxon>
        <taxon>asterids</taxon>
        <taxon>campanulids</taxon>
        <taxon>Asterales</taxon>
        <taxon>Asteraceae</taxon>
        <taxon>Asteroideae</taxon>
        <taxon>Anthemideae</taxon>
        <taxon>Anthemidinae</taxon>
        <taxon>Tanacetum</taxon>
    </lineage>
</organism>
<name>A0A699I8H3_TANCI</name>
<dbReference type="InterPro" id="IPR036875">
    <property type="entry name" value="Znf_CCHC_sf"/>
</dbReference>
<dbReference type="InterPro" id="IPR001878">
    <property type="entry name" value="Znf_CCHC"/>
</dbReference>
<dbReference type="Gene3D" id="4.10.60.10">
    <property type="entry name" value="Zinc finger, CCHC-type"/>
    <property type="match status" value="1"/>
</dbReference>
<keyword evidence="1" id="KW-0863">Zinc-finger</keyword>
<accession>A0A699I8H3</accession>
<proteinExistence type="predicted"/>